<evidence type="ECO:0000313" key="7">
    <source>
        <dbReference type="EMBL" id="GEN22504.1"/>
    </source>
</evidence>
<keyword evidence="8" id="KW-1185">Reference proteome</keyword>
<evidence type="ECO:0000256" key="2">
    <source>
        <dbReference type="ARBA" id="ARBA00008150"/>
    </source>
</evidence>
<sequence length="329" mass="35820">MAIGLSLLTLPVVANDAVPAGIAASQAKVQTVFDCRSLKSAPPAIAPDQWFQRSVWATHCYSYQARAVRVVDDDIVTLSLVRDIEDGVESDRMYFLNGPTRSLVREGGSMRFQLGASGELASPASPSALVEHLSELYRLRFHGEGRIANRTAVVVEFAPQDGLRYGYRLWLDRVTGIPLKRALLDDRGAVLETFELVELTPPELYDGEVVLMEPTSSAAVGWSAGWLPPGFVVQPLMALASPEDSPRRHKFYSDGLATISLFVEPLEGEGTLRPGLHRLGANYAAVRRIERGDETLQAVAVGELPPGVLMRVVDMLEFASEDAEDDSAS</sequence>
<dbReference type="EMBL" id="BJXU01000014">
    <property type="protein sequence ID" value="GEN22504.1"/>
    <property type="molecule type" value="Genomic_DNA"/>
</dbReference>
<dbReference type="PIRSF" id="PIRSF005427">
    <property type="entry name" value="RseB"/>
    <property type="match status" value="1"/>
</dbReference>
<dbReference type="InterPro" id="IPR038484">
    <property type="entry name" value="MucB/RseB_C_sf"/>
</dbReference>
<evidence type="ECO:0000256" key="1">
    <source>
        <dbReference type="ARBA" id="ARBA00004418"/>
    </source>
</evidence>
<keyword evidence="4" id="KW-0574">Periplasm</keyword>
<dbReference type="Gene3D" id="2.50.20.10">
    <property type="entry name" value="Lipoprotein localisation LolA/LolB/LppX"/>
    <property type="match status" value="1"/>
</dbReference>
<evidence type="ECO:0000259" key="5">
    <source>
        <dbReference type="Pfam" id="PF03888"/>
    </source>
</evidence>
<dbReference type="PANTHER" id="PTHR38782:SF1">
    <property type="entry name" value="SIGMA-E FACTOR REGULATORY PROTEIN RSEB"/>
    <property type="match status" value="1"/>
</dbReference>
<evidence type="ECO:0000313" key="8">
    <source>
        <dbReference type="Proteomes" id="UP000321726"/>
    </source>
</evidence>
<name>A0ABQ0WA63_9GAMM</name>
<evidence type="ECO:0000256" key="3">
    <source>
        <dbReference type="ARBA" id="ARBA00022729"/>
    </source>
</evidence>
<dbReference type="Gene3D" id="3.30.200.100">
    <property type="entry name" value="MucB/RseB, C-terminal domain"/>
    <property type="match status" value="1"/>
</dbReference>
<accession>A0ABQ0WA63</accession>
<comment type="similarity">
    <text evidence="2">Belongs to the RseB family.</text>
</comment>
<dbReference type="Pfam" id="PF17188">
    <property type="entry name" value="MucB_RseB_C"/>
    <property type="match status" value="1"/>
</dbReference>
<reference evidence="7 8" key="1">
    <citation type="submission" date="2019-07" db="EMBL/GenBank/DDBJ databases">
        <title>Whole genome shotgun sequence of Halomonas cupida NBRC 102219.</title>
        <authorList>
            <person name="Hosoyama A."/>
            <person name="Uohara A."/>
            <person name="Ohji S."/>
            <person name="Ichikawa N."/>
        </authorList>
    </citation>
    <scope>NUCLEOTIDE SEQUENCE [LARGE SCALE GENOMIC DNA]</scope>
    <source>
        <strain evidence="7 8">NBRC 102219</strain>
    </source>
</reference>
<dbReference type="Proteomes" id="UP000321726">
    <property type="component" value="Unassembled WGS sequence"/>
</dbReference>
<dbReference type="InterPro" id="IPR033436">
    <property type="entry name" value="MucB/RseB_C"/>
</dbReference>
<keyword evidence="3" id="KW-0732">Signal</keyword>
<gene>
    <name evidence="7" type="primary">mucB</name>
    <name evidence="7" type="ORF">HCU01_04530</name>
</gene>
<proteinExistence type="inferred from homology"/>
<protein>
    <submittedName>
        <fullName evidence="7">Sigma factor AlgU regulatory protein MucB</fullName>
    </submittedName>
</protein>
<comment type="caution">
    <text evidence="7">The sequence shown here is derived from an EMBL/GenBank/DDBJ whole genome shotgun (WGS) entry which is preliminary data.</text>
</comment>
<dbReference type="InterPro" id="IPR005588">
    <property type="entry name" value="MucB_RseB"/>
</dbReference>
<dbReference type="PANTHER" id="PTHR38782">
    <property type="match status" value="1"/>
</dbReference>
<evidence type="ECO:0000256" key="4">
    <source>
        <dbReference type="ARBA" id="ARBA00022764"/>
    </source>
</evidence>
<feature type="domain" description="MucB/RseB C-terminal" evidence="6">
    <location>
        <begin position="218"/>
        <end position="315"/>
    </location>
</feature>
<comment type="subcellular location">
    <subcellularLocation>
        <location evidence="1">Periplasm</location>
    </subcellularLocation>
</comment>
<dbReference type="CDD" id="cd16327">
    <property type="entry name" value="RseB"/>
    <property type="match status" value="1"/>
</dbReference>
<feature type="domain" description="MucB/RseB N-terminal" evidence="5">
    <location>
        <begin position="48"/>
        <end position="200"/>
    </location>
</feature>
<dbReference type="Pfam" id="PF03888">
    <property type="entry name" value="MucB_RseB"/>
    <property type="match status" value="1"/>
</dbReference>
<organism evidence="7 8">
    <name type="scientific">Halomonas cupida</name>
    <dbReference type="NCBI Taxonomy" id="44933"/>
    <lineage>
        <taxon>Bacteria</taxon>
        <taxon>Pseudomonadati</taxon>
        <taxon>Pseudomonadota</taxon>
        <taxon>Gammaproteobacteria</taxon>
        <taxon>Oceanospirillales</taxon>
        <taxon>Halomonadaceae</taxon>
        <taxon>Halomonas</taxon>
    </lineage>
</organism>
<dbReference type="InterPro" id="IPR033434">
    <property type="entry name" value="MucB/RseB_N"/>
</dbReference>
<evidence type="ECO:0000259" key="6">
    <source>
        <dbReference type="Pfam" id="PF17188"/>
    </source>
</evidence>